<feature type="region of interest" description="Disordered" evidence="1">
    <location>
        <begin position="98"/>
        <end position="123"/>
    </location>
</feature>
<evidence type="ECO:0000313" key="2">
    <source>
        <dbReference type="Proteomes" id="UP000038045"/>
    </source>
</evidence>
<name>A0A0N4Z923_PARTI</name>
<dbReference type="AlphaFoldDB" id="A0A0N4Z923"/>
<keyword evidence="2" id="KW-1185">Reference proteome</keyword>
<feature type="compositionally biased region" description="Basic residues" evidence="1">
    <location>
        <begin position="103"/>
        <end position="123"/>
    </location>
</feature>
<protein>
    <submittedName>
        <fullName evidence="3">Uncharacterized protein</fullName>
    </submittedName>
</protein>
<organism evidence="2 3">
    <name type="scientific">Parastrongyloides trichosuri</name>
    <name type="common">Possum-specific nematode worm</name>
    <dbReference type="NCBI Taxonomy" id="131310"/>
    <lineage>
        <taxon>Eukaryota</taxon>
        <taxon>Metazoa</taxon>
        <taxon>Ecdysozoa</taxon>
        <taxon>Nematoda</taxon>
        <taxon>Chromadorea</taxon>
        <taxon>Rhabditida</taxon>
        <taxon>Tylenchina</taxon>
        <taxon>Panagrolaimomorpha</taxon>
        <taxon>Strongyloidoidea</taxon>
        <taxon>Strongyloididae</taxon>
        <taxon>Parastrongyloides</taxon>
    </lineage>
</organism>
<evidence type="ECO:0000256" key="1">
    <source>
        <dbReference type="SAM" id="MobiDB-lite"/>
    </source>
</evidence>
<dbReference type="Proteomes" id="UP000038045">
    <property type="component" value="Unplaced"/>
</dbReference>
<proteinExistence type="predicted"/>
<evidence type="ECO:0000313" key="3">
    <source>
        <dbReference type="WBParaSite" id="PTRK_0000381400.1"/>
    </source>
</evidence>
<dbReference type="WBParaSite" id="PTRK_0000381400.1">
    <property type="protein sequence ID" value="PTRK_0000381400.1"/>
    <property type="gene ID" value="PTRK_0000381400"/>
</dbReference>
<sequence>MFNDYNDDASDEEEIIEVNENETCQNWILRYLKSYFANIDEEILTEFVQQKDITPVRNFIFNFMPMTAIFIKVIRHRKIIELPPIQEIPVEKKEISTKVTDKKKNKHTYSMKAHKKKRKKEKKKVKKEKVVENPILPEKEEEDLPEIILEWSVEKIIPKEEFILITVKNLAKPSDTELDEESEESFDNNFFIGHIGNTNKINLLFDIGEMLLGNDFNFNSKMELLMRFLSITSTCSSTDYQKWNVDIDQLMDFIYDCIVKSFTRTLSFEILSDFIMVESIEELLKSRINDFVQNPLPNNRNQILMELSLFELKYISSNVSLPVAVEDLNRILKTLLILNVLYTDEKSSQWYCKIFFRLIEISCSLYGDFLKAKCKWMIIDIEEVRPKRINVQEILFNFMKEIVDLTIDYAVKETEQHVWMEKIKSCLKIMIVLEEELDELLEIADFISDERWDIVDDRSTINKCIDEFMRIWKIVEDSCIESAFESGNNESLKSLCYDLMMEAENVREIIKIGFVKKKFT</sequence>
<reference evidence="3" key="1">
    <citation type="submission" date="2017-02" db="UniProtKB">
        <authorList>
            <consortium name="WormBaseParasite"/>
        </authorList>
    </citation>
    <scope>IDENTIFICATION</scope>
</reference>
<accession>A0A0N4Z923</accession>